<dbReference type="WBParaSite" id="ALUE_0001201501-mRNA-1">
    <property type="protein sequence ID" value="ALUE_0001201501-mRNA-1"/>
    <property type="gene ID" value="ALUE_0001201501"/>
</dbReference>
<protein>
    <submittedName>
        <fullName evidence="3">PARP-type domain-containing protein</fullName>
    </submittedName>
</protein>
<feature type="region of interest" description="Disordered" evidence="1">
    <location>
        <begin position="223"/>
        <end position="242"/>
    </location>
</feature>
<feature type="compositionally biased region" description="Basic and acidic residues" evidence="1">
    <location>
        <begin position="1"/>
        <end position="11"/>
    </location>
</feature>
<dbReference type="Proteomes" id="UP000036681">
    <property type="component" value="Unplaced"/>
</dbReference>
<reference evidence="3" key="1">
    <citation type="submission" date="2016-03" db="UniProtKB">
        <authorList>
            <consortium name="WormBaseParasite"/>
        </authorList>
    </citation>
    <scope>IDENTIFICATION</scope>
</reference>
<accession>A0A0M3I554</accession>
<evidence type="ECO:0000313" key="2">
    <source>
        <dbReference type="Proteomes" id="UP000036681"/>
    </source>
</evidence>
<organism evidence="2 3">
    <name type="scientific">Ascaris lumbricoides</name>
    <name type="common">Giant roundworm</name>
    <dbReference type="NCBI Taxonomy" id="6252"/>
    <lineage>
        <taxon>Eukaryota</taxon>
        <taxon>Metazoa</taxon>
        <taxon>Ecdysozoa</taxon>
        <taxon>Nematoda</taxon>
        <taxon>Chromadorea</taxon>
        <taxon>Rhabditida</taxon>
        <taxon>Spirurina</taxon>
        <taxon>Ascaridomorpha</taxon>
        <taxon>Ascaridoidea</taxon>
        <taxon>Ascarididae</taxon>
        <taxon>Ascaris</taxon>
    </lineage>
</organism>
<feature type="region of interest" description="Disordered" evidence="1">
    <location>
        <begin position="64"/>
        <end position="101"/>
    </location>
</feature>
<keyword evidence="2" id="KW-1185">Reference proteome</keyword>
<proteinExistence type="predicted"/>
<evidence type="ECO:0000313" key="3">
    <source>
        <dbReference type="WBParaSite" id="ALUE_0001201501-mRNA-1"/>
    </source>
</evidence>
<feature type="region of interest" description="Disordered" evidence="1">
    <location>
        <begin position="1"/>
        <end position="32"/>
    </location>
</feature>
<feature type="compositionally biased region" description="Basic and acidic residues" evidence="1">
    <location>
        <begin position="19"/>
        <end position="31"/>
    </location>
</feature>
<name>A0A0M3I554_ASCLU</name>
<dbReference type="AlphaFoldDB" id="A0A0M3I554"/>
<evidence type="ECO:0000256" key="1">
    <source>
        <dbReference type="SAM" id="MobiDB-lite"/>
    </source>
</evidence>
<sequence>MKPKEATEHRNIVHKTPHDKRPSKTKSEGHLRKGTILIAPELPEIDIVLRSLSVDEIRRFVETTQSVSAEEAVPAPCSEQGEERKTANEPEVGTTAETETDSAVEKASVHEGVAPVEHEIGGGLVDAILAMIGELPQSEMNAGADSLNLMRYRKREPHFDEGVEEFAAVVDDKRLAEVVKAANQEMINRIIQKCSAARLANELNKPFTPLDDSTSFLEALKKAPSSPAPSTVPIKQRKGNKGQPLRQTKCRYCGGNLRAIDKHRDDGKFALECRNRECLRFNGFTDDRSLIQSLKRPKSEYGWYLSNPMRIYYQLRPNDGMNVEDAPPPKKTVTAEKAIMVRCPGQKRLCLLA</sequence>